<evidence type="ECO:0000256" key="7">
    <source>
        <dbReference type="SAM" id="MobiDB-lite"/>
    </source>
</evidence>
<dbReference type="Gene3D" id="1.10.1300.10">
    <property type="entry name" value="3'5'-cyclic nucleotide phosphodiesterase, catalytic domain"/>
    <property type="match status" value="1"/>
</dbReference>
<dbReference type="Pfam" id="PF00233">
    <property type="entry name" value="PDEase_I"/>
    <property type="match status" value="1"/>
</dbReference>
<dbReference type="InterPro" id="IPR023174">
    <property type="entry name" value="PDEase_CS"/>
</dbReference>
<feature type="binding site" evidence="4">
    <location>
        <position position="627"/>
    </location>
    <ligand>
        <name>AMP</name>
        <dbReference type="ChEBI" id="CHEBI:456215"/>
    </ligand>
</feature>
<dbReference type="AlphaFoldDB" id="A0A7S1YF31"/>
<comment type="similarity">
    <text evidence="6">Belongs to the cyclic nucleotide phosphodiesterase family.</text>
</comment>
<evidence type="ECO:0000256" key="3">
    <source>
        <dbReference type="PIRSR" id="PIRSR623088-1"/>
    </source>
</evidence>
<evidence type="ECO:0000256" key="4">
    <source>
        <dbReference type="PIRSR" id="PIRSR623088-2"/>
    </source>
</evidence>
<feature type="binding site" evidence="5">
    <location>
        <position position="627"/>
    </location>
    <ligand>
        <name>Zn(2+)</name>
        <dbReference type="ChEBI" id="CHEBI:29105"/>
        <label>1</label>
    </ligand>
</feature>
<accession>A0A7S1YF31</accession>
<feature type="compositionally biased region" description="Low complexity" evidence="7">
    <location>
        <begin position="62"/>
        <end position="89"/>
    </location>
</feature>
<proteinExistence type="inferred from homology"/>
<gene>
    <name evidence="9" type="ORF">SSP0437_LOCUS5662</name>
</gene>
<feature type="domain" description="PDEase" evidence="8">
    <location>
        <begin position="393"/>
        <end position="721"/>
    </location>
</feature>
<dbReference type="EC" id="3.1.4.-" evidence="6"/>
<reference evidence="9" key="1">
    <citation type="submission" date="2021-01" db="EMBL/GenBank/DDBJ databases">
        <authorList>
            <person name="Corre E."/>
            <person name="Pelletier E."/>
            <person name="Niang G."/>
            <person name="Scheremetjew M."/>
            <person name="Finn R."/>
            <person name="Kale V."/>
            <person name="Holt S."/>
            <person name="Cochrane G."/>
            <person name="Meng A."/>
            <person name="Brown T."/>
            <person name="Cohen L."/>
        </authorList>
    </citation>
    <scope>NUCLEOTIDE SEQUENCE</scope>
    <source>
        <strain evidence="9">ATCC 50979</strain>
    </source>
</reference>
<feature type="binding site" evidence="4">
    <location>
        <position position="513"/>
    </location>
    <ligand>
        <name>AMP</name>
        <dbReference type="ChEBI" id="CHEBI:456215"/>
    </ligand>
</feature>
<dbReference type="PROSITE" id="PS00126">
    <property type="entry name" value="PDEASE_I_1"/>
    <property type="match status" value="1"/>
</dbReference>
<feature type="binding site" evidence="5">
    <location>
        <position position="512"/>
    </location>
    <ligand>
        <name>Zn(2+)</name>
        <dbReference type="ChEBI" id="CHEBI:29105"/>
        <label>1</label>
    </ligand>
</feature>
<comment type="cofactor">
    <cofactor evidence="6">
        <name>a divalent metal cation</name>
        <dbReference type="ChEBI" id="CHEBI:60240"/>
    </cofactor>
    <text evidence="6">Binds 2 divalent metal cations per subunit. Site 1 may preferentially bind zinc ions, while site 2 has a preference for magnesium and/or manganese ions.</text>
</comment>
<protein>
    <recommendedName>
        <fullName evidence="6">Phosphodiesterase</fullName>
        <ecNumber evidence="6">3.1.4.-</ecNumber>
    </recommendedName>
</protein>
<dbReference type="GO" id="GO:0046872">
    <property type="term" value="F:metal ion binding"/>
    <property type="evidence" value="ECO:0007669"/>
    <property type="project" value="UniProtKB-KW"/>
</dbReference>
<dbReference type="GO" id="GO:0004114">
    <property type="term" value="F:3',5'-cyclic-nucleotide phosphodiesterase activity"/>
    <property type="evidence" value="ECO:0007669"/>
    <property type="project" value="InterPro"/>
</dbReference>
<evidence type="ECO:0000256" key="5">
    <source>
        <dbReference type="PIRSR" id="PIRSR623088-3"/>
    </source>
</evidence>
<organism evidence="9">
    <name type="scientific">Sexangularia sp. CB-2014</name>
    <dbReference type="NCBI Taxonomy" id="1486929"/>
    <lineage>
        <taxon>Eukaryota</taxon>
        <taxon>Amoebozoa</taxon>
        <taxon>Tubulinea</taxon>
        <taxon>Elardia</taxon>
        <taxon>Arcellinida</taxon>
        <taxon>Arcellinida incertae sedis</taxon>
        <taxon>Sexangularia</taxon>
    </lineage>
</organism>
<dbReference type="SUPFAM" id="SSF109604">
    <property type="entry name" value="HD-domain/PDEase-like"/>
    <property type="match status" value="1"/>
</dbReference>
<dbReference type="InterPro" id="IPR023088">
    <property type="entry name" value="PDEase"/>
</dbReference>
<dbReference type="InterPro" id="IPR003607">
    <property type="entry name" value="HD/PDEase_dom"/>
</dbReference>
<dbReference type="CDD" id="cd00077">
    <property type="entry name" value="HDc"/>
    <property type="match status" value="1"/>
</dbReference>
<keyword evidence="2 6" id="KW-0378">Hydrolase</keyword>
<dbReference type="PROSITE" id="PS51845">
    <property type="entry name" value="PDEASE_I_2"/>
    <property type="match status" value="1"/>
</dbReference>
<sequence length="731" mass="80989">MENSSPPPTSQSSTSGSTKLSKLFGLDTDASVPNPVERRLSQSCRSAKDIRSLSGELANPISSRSEASTPRSPPRSTSSSRARSSSSSEGPAVDRSPVTKVAIRRKSKSFTIKSVPYMSAMPSRPIQRLVLLMLNTAKIRTNRRSLVLYSQTMTVSAGVHWICLAFNLPVPDGLAMLQLMFEARILSRVSHSPTPALQMGDDDDTADDLVRLWVHDKRDRGRVTRFSSDSVIAKLAELEQLLQRLSPQEFSNVTEGELATLADQELRRVEEWSKTKNRLLGAKASSTSFHMPIVKSVEFLKALRDSADKDDEMRRAQYNYVIEVLSSGSFNVGRSQFFEDSEEGRQAKELMTQYSLTHYYNSAGATAGGVLEREGSLPRIDSAEEHAGMADKLSKEELAIVTDELMSELDVWGFDTMAFAKRVQRPLYFVGLALFTKYDLFSRCGVSLSSLRHFLDAIESRYHSANPYHNATHGADVAVSMHYFLSSCGIADLLGDSAPDDLFAAIVAALVHDVDHPGLNNNFIMVTNHPLALLHNDQSVLENHHLATAFSIVHDKAASADIFSGLDARRRRQVRDTIINLVLATDFSRHFEFLAEFEAKAAGENGFDMESRDDKTLLLSLALKAADIGHTAKPIASHIPWSKAILSEFFSQGKREEELNLPVSNNMDPVTTDIGKSQIGFIKFLVLPLLSLWAQQSTAAEPLLAQARDNVDYWTAMNKDEQEILRAQLNY</sequence>
<feature type="binding site" evidence="4">
    <location>
        <position position="678"/>
    </location>
    <ligand>
        <name>AMP</name>
        <dbReference type="ChEBI" id="CHEBI:456215"/>
    </ligand>
</feature>
<feature type="active site" description="Proton donor" evidence="3">
    <location>
        <position position="469"/>
    </location>
</feature>
<dbReference type="GO" id="GO:0007165">
    <property type="term" value="P:signal transduction"/>
    <property type="evidence" value="ECO:0007669"/>
    <property type="project" value="InterPro"/>
</dbReference>
<dbReference type="EMBL" id="HBGL01007325">
    <property type="protein sequence ID" value="CAD9295955.1"/>
    <property type="molecule type" value="Transcribed_RNA"/>
</dbReference>
<feature type="compositionally biased region" description="Basic and acidic residues" evidence="7">
    <location>
        <begin position="36"/>
        <end position="51"/>
    </location>
</feature>
<feature type="binding site" evidence="5">
    <location>
        <position position="513"/>
    </location>
    <ligand>
        <name>Zn(2+)</name>
        <dbReference type="ChEBI" id="CHEBI:29105"/>
        <label>1</label>
    </ligand>
</feature>
<evidence type="ECO:0000256" key="6">
    <source>
        <dbReference type="RuleBase" id="RU363067"/>
    </source>
</evidence>
<evidence type="ECO:0000256" key="2">
    <source>
        <dbReference type="ARBA" id="ARBA00022801"/>
    </source>
</evidence>
<dbReference type="InterPro" id="IPR002073">
    <property type="entry name" value="PDEase_catalytic_dom"/>
</dbReference>
<dbReference type="SMART" id="SM00471">
    <property type="entry name" value="HDc"/>
    <property type="match status" value="1"/>
</dbReference>
<feature type="region of interest" description="Disordered" evidence="7">
    <location>
        <begin position="1"/>
        <end position="98"/>
    </location>
</feature>
<name>A0A7S1YF31_9EUKA</name>
<feature type="binding site" evidence="5">
    <location>
        <position position="513"/>
    </location>
    <ligand>
        <name>Zn(2+)</name>
        <dbReference type="ChEBI" id="CHEBI:29105"/>
        <label>2</label>
    </ligand>
</feature>
<evidence type="ECO:0000256" key="1">
    <source>
        <dbReference type="ARBA" id="ARBA00022723"/>
    </source>
</evidence>
<evidence type="ECO:0000259" key="8">
    <source>
        <dbReference type="PROSITE" id="PS51845"/>
    </source>
</evidence>
<keyword evidence="1 5" id="KW-0479">Metal-binding</keyword>
<dbReference type="InterPro" id="IPR036971">
    <property type="entry name" value="PDEase_catalytic_dom_sf"/>
</dbReference>
<feature type="binding site" evidence="5">
    <location>
        <position position="473"/>
    </location>
    <ligand>
        <name>Zn(2+)</name>
        <dbReference type="ChEBI" id="CHEBI:29105"/>
        <label>1</label>
    </ligand>
</feature>
<dbReference type="PRINTS" id="PR00387">
    <property type="entry name" value="PDIESTERASE1"/>
</dbReference>
<evidence type="ECO:0000313" key="9">
    <source>
        <dbReference type="EMBL" id="CAD9295955.1"/>
    </source>
</evidence>
<dbReference type="PANTHER" id="PTHR11347">
    <property type="entry name" value="CYCLIC NUCLEOTIDE PHOSPHODIESTERASE"/>
    <property type="match status" value="1"/>
</dbReference>
<feature type="binding site" evidence="4">
    <location>
        <begin position="469"/>
        <end position="473"/>
    </location>
    <ligand>
        <name>AMP</name>
        <dbReference type="ChEBI" id="CHEBI:456215"/>
    </ligand>
</feature>